<gene>
    <name evidence="3" type="ORF">EMQ25_14665</name>
</gene>
<keyword evidence="4" id="KW-1185">Reference proteome</keyword>
<dbReference type="Gene3D" id="3.40.50.300">
    <property type="entry name" value="P-loop containing nucleotide triphosphate hydrolases"/>
    <property type="match status" value="1"/>
</dbReference>
<sequence>MHGRKHAQIETLRARIAALEERLPASGEEMAPLPTSQDPLALPGGLLHEVFTDARRNGAAMLGFALGLARPLLGPGRPALVFVQMAGEAQEAGLPYGAGLAHFGVSPESLLICRVESVVELLWAIEEAALCRAVAAVIADIGRPHKALDFTASRRLSLRAADAGSTVLLLRYGTGREASAARFRWRLSPAPSAGMAFDARAPGRPRWRVDIEKGRLGKGAGSPGFFLDWTEHGFAILDRAEPGAAGVAGAPSSGAASAGLGNRYSEAG</sequence>
<dbReference type="InterPro" id="IPR017026">
    <property type="entry name" value="ImuA"/>
</dbReference>
<comment type="caution">
    <text evidence="3">The sequence shown here is derived from an EMBL/GenBank/DDBJ whole genome shotgun (WGS) entry which is preliminary data.</text>
</comment>
<dbReference type="RefSeq" id="WP_127189348.1">
    <property type="nucleotide sequence ID" value="NZ_RZNJ01000005.1"/>
</dbReference>
<name>A0A433X5M2_9HYPH</name>
<dbReference type="OrthoDB" id="7202530at2"/>
<dbReference type="SUPFAM" id="SSF52540">
    <property type="entry name" value="P-loop containing nucleoside triphosphate hydrolases"/>
    <property type="match status" value="1"/>
</dbReference>
<dbReference type="PIRSF" id="PIRSF034285">
    <property type="entry name" value="UCP034285"/>
    <property type="match status" value="1"/>
</dbReference>
<evidence type="ECO:0000256" key="2">
    <source>
        <dbReference type="SAM" id="MobiDB-lite"/>
    </source>
</evidence>
<dbReference type="InterPro" id="IPR027417">
    <property type="entry name" value="P-loop_NTPase"/>
</dbReference>
<accession>A0A433X5M2</accession>
<dbReference type="AlphaFoldDB" id="A0A433X5M2"/>
<dbReference type="Proteomes" id="UP000281547">
    <property type="component" value="Unassembled WGS sequence"/>
</dbReference>
<organism evidence="3 4">
    <name type="scientific">Arsenicitalea aurantiaca</name>
    <dbReference type="NCBI Taxonomy" id="1783274"/>
    <lineage>
        <taxon>Bacteria</taxon>
        <taxon>Pseudomonadati</taxon>
        <taxon>Pseudomonadota</taxon>
        <taxon>Alphaproteobacteria</taxon>
        <taxon>Hyphomicrobiales</taxon>
        <taxon>Devosiaceae</taxon>
        <taxon>Arsenicitalea</taxon>
    </lineage>
</organism>
<reference evidence="3 4" key="1">
    <citation type="journal article" date="2016" name="Int. J. Syst. Evol. Microbiol.">
        <title>Arsenicitalea aurantiaca gen. nov., sp. nov., a new member of the family Hyphomicrobiaceae, isolated from high-arsenic sediment.</title>
        <authorList>
            <person name="Mu Y."/>
            <person name="Zhou L."/>
            <person name="Zeng X.C."/>
            <person name="Liu L."/>
            <person name="Pan Y."/>
            <person name="Chen X."/>
            <person name="Wang J."/>
            <person name="Li S."/>
            <person name="Li W.J."/>
            <person name="Wang Y."/>
        </authorList>
    </citation>
    <scope>NUCLEOTIDE SEQUENCE [LARGE SCALE GENOMIC DNA]</scope>
    <source>
        <strain evidence="3 4">42-50</strain>
    </source>
</reference>
<feature type="coiled-coil region" evidence="1">
    <location>
        <begin position="2"/>
        <end position="29"/>
    </location>
</feature>
<proteinExistence type="predicted"/>
<evidence type="ECO:0008006" key="5">
    <source>
        <dbReference type="Google" id="ProtNLM"/>
    </source>
</evidence>
<evidence type="ECO:0000313" key="3">
    <source>
        <dbReference type="EMBL" id="RUT29359.1"/>
    </source>
</evidence>
<protein>
    <recommendedName>
        <fullName evidence="5">ImuA protein</fullName>
    </recommendedName>
</protein>
<evidence type="ECO:0000313" key="4">
    <source>
        <dbReference type="Proteomes" id="UP000281547"/>
    </source>
</evidence>
<feature type="compositionally biased region" description="Low complexity" evidence="2">
    <location>
        <begin position="247"/>
        <end position="261"/>
    </location>
</feature>
<feature type="region of interest" description="Disordered" evidence="2">
    <location>
        <begin position="247"/>
        <end position="268"/>
    </location>
</feature>
<dbReference type="EMBL" id="RZNJ01000005">
    <property type="protein sequence ID" value="RUT29359.1"/>
    <property type="molecule type" value="Genomic_DNA"/>
</dbReference>
<evidence type="ECO:0000256" key="1">
    <source>
        <dbReference type="SAM" id="Coils"/>
    </source>
</evidence>
<keyword evidence="1" id="KW-0175">Coiled coil</keyword>